<name>A0ACB9J5E9_9ASTR</name>
<protein>
    <submittedName>
        <fullName evidence="1">Uncharacterized protein</fullName>
    </submittedName>
</protein>
<keyword evidence="2" id="KW-1185">Reference proteome</keyword>
<reference evidence="1 2" key="2">
    <citation type="journal article" date="2022" name="Mol. Ecol. Resour.">
        <title>The genomes of chicory, endive, great burdock and yacon provide insights into Asteraceae paleo-polyploidization history and plant inulin production.</title>
        <authorList>
            <person name="Fan W."/>
            <person name="Wang S."/>
            <person name="Wang H."/>
            <person name="Wang A."/>
            <person name="Jiang F."/>
            <person name="Liu H."/>
            <person name="Zhao H."/>
            <person name="Xu D."/>
            <person name="Zhang Y."/>
        </authorList>
    </citation>
    <scope>NUCLEOTIDE SEQUENCE [LARGE SCALE GENOMIC DNA]</scope>
    <source>
        <strain evidence="2">cv. Yunnan</strain>
        <tissue evidence="1">Leaves</tissue>
    </source>
</reference>
<organism evidence="1 2">
    <name type="scientific">Smallanthus sonchifolius</name>
    <dbReference type="NCBI Taxonomy" id="185202"/>
    <lineage>
        <taxon>Eukaryota</taxon>
        <taxon>Viridiplantae</taxon>
        <taxon>Streptophyta</taxon>
        <taxon>Embryophyta</taxon>
        <taxon>Tracheophyta</taxon>
        <taxon>Spermatophyta</taxon>
        <taxon>Magnoliopsida</taxon>
        <taxon>eudicotyledons</taxon>
        <taxon>Gunneridae</taxon>
        <taxon>Pentapetalae</taxon>
        <taxon>asterids</taxon>
        <taxon>campanulids</taxon>
        <taxon>Asterales</taxon>
        <taxon>Asteraceae</taxon>
        <taxon>Asteroideae</taxon>
        <taxon>Heliantheae alliance</taxon>
        <taxon>Millerieae</taxon>
        <taxon>Smallanthus</taxon>
    </lineage>
</organism>
<proteinExistence type="predicted"/>
<gene>
    <name evidence="1" type="ORF">L1987_15244</name>
</gene>
<dbReference type="EMBL" id="CM042022">
    <property type="protein sequence ID" value="KAI3815572.1"/>
    <property type="molecule type" value="Genomic_DNA"/>
</dbReference>
<reference evidence="2" key="1">
    <citation type="journal article" date="2022" name="Mol. Ecol. Resour.">
        <title>The genomes of chicory, endive, great burdock and yacon provide insights into Asteraceae palaeo-polyploidization history and plant inulin production.</title>
        <authorList>
            <person name="Fan W."/>
            <person name="Wang S."/>
            <person name="Wang H."/>
            <person name="Wang A."/>
            <person name="Jiang F."/>
            <person name="Liu H."/>
            <person name="Zhao H."/>
            <person name="Xu D."/>
            <person name="Zhang Y."/>
        </authorList>
    </citation>
    <scope>NUCLEOTIDE SEQUENCE [LARGE SCALE GENOMIC DNA]</scope>
    <source>
        <strain evidence="2">cv. Yunnan</strain>
    </source>
</reference>
<dbReference type="Proteomes" id="UP001056120">
    <property type="component" value="Linkage Group LG05"/>
</dbReference>
<comment type="caution">
    <text evidence="1">The sequence shown here is derived from an EMBL/GenBank/DDBJ whole genome shotgun (WGS) entry which is preliminary data.</text>
</comment>
<accession>A0ACB9J5E9</accession>
<sequence>MEFTCLRRRISKFSPKTEVKSTANRSLQSSGQCCHANEVSLRVLDSLEFEDEGDDVHLHVTCDSQLHHLMPFGSTLLLW</sequence>
<evidence type="ECO:0000313" key="1">
    <source>
        <dbReference type="EMBL" id="KAI3815572.1"/>
    </source>
</evidence>
<evidence type="ECO:0000313" key="2">
    <source>
        <dbReference type="Proteomes" id="UP001056120"/>
    </source>
</evidence>